<reference evidence="1 3" key="1">
    <citation type="journal article" date="2011" name="Nature">
        <title>The Medicago genome provides insight into the evolution of rhizobial symbioses.</title>
        <authorList>
            <person name="Young N.D."/>
            <person name="Debelle F."/>
            <person name="Oldroyd G.E."/>
            <person name="Geurts R."/>
            <person name="Cannon S.B."/>
            <person name="Udvardi M.K."/>
            <person name="Benedito V.A."/>
            <person name="Mayer K.F."/>
            <person name="Gouzy J."/>
            <person name="Schoof H."/>
            <person name="Van de Peer Y."/>
            <person name="Proost S."/>
            <person name="Cook D.R."/>
            <person name="Meyers B.C."/>
            <person name="Spannagl M."/>
            <person name="Cheung F."/>
            <person name="De Mita S."/>
            <person name="Krishnakumar V."/>
            <person name="Gundlach H."/>
            <person name="Zhou S."/>
            <person name="Mudge J."/>
            <person name="Bharti A.K."/>
            <person name="Murray J.D."/>
            <person name="Naoumkina M.A."/>
            <person name="Rosen B."/>
            <person name="Silverstein K.A."/>
            <person name="Tang H."/>
            <person name="Rombauts S."/>
            <person name="Zhao P.X."/>
            <person name="Zhou P."/>
            <person name="Barbe V."/>
            <person name="Bardou P."/>
            <person name="Bechner M."/>
            <person name="Bellec A."/>
            <person name="Berger A."/>
            <person name="Berges H."/>
            <person name="Bidwell S."/>
            <person name="Bisseling T."/>
            <person name="Choisne N."/>
            <person name="Couloux A."/>
            <person name="Denny R."/>
            <person name="Deshpande S."/>
            <person name="Dai X."/>
            <person name="Doyle J.J."/>
            <person name="Dudez A.M."/>
            <person name="Farmer A.D."/>
            <person name="Fouteau S."/>
            <person name="Franken C."/>
            <person name="Gibelin C."/>
            <person name="Gish J."/>
            <person name="Goldstein S."/>
            <person name="Gonzalez A.J."/>
            <person name="Green P.J."/>
            <person name="Hallab A."/>
            <person name="Hartog M."/>
            <person name="Hua A."/>
            <person name="Humphray S.J."/>
            <person name="Jeong D.H."/>
            <person name="Jing Y."/>
            <person name="Jocker A."/>
            <person name="Kenton S.M."/>
            <person name="Kim D.J."/>
            <person name="Klee K."/>
            <person name="Lai H."/>
            <person name="Lang C."/>
            <person name="Lin S."/>
            <person name="Macmil S.L."/>
            <person name="Magdelenat G."/>
            <person name="Matthews L."/>
            <person name="McCorrison J."/>
            <person name="Monaghan E.L."/>
            <person name="Mun J.H."/>
            <person name="Najar F.Z."/>
            <person name="Nicholson C."/>
            <person name="Noirot C."/>
            <person name="O'Bleness M."/>
            <person name="Paule C.R."/>
            <person name="Poulain J."/>
            <person name="Prion F."/>
            <person name="Qin B."/>
            <person name="Qu C."/>
            <person name="Retzel E.F."/>
            <person name="Riddle C."/>
            <person name="Sallet E."/>
            <person name="Samain S."/>
            <person name="Samson N."/>
            <person name="Sanders I."/>
            <person name="Saurat O."/>
            <person name="Scarpelli C."/>
            <person name="Schiex T."/>
            <person name="Segurens B."/>
            <person name="Severin A.J."/>
            <person name="Sherrier D.J."/>
            <person name="Shi R."/>
            <person name="Sims S."/>
            <person name="Singer S.R."/>
            <person name="Sinharoy S."/>
            <person name="Sterck L."/>
            <person name="Viollet A."/>
            <person name="Wang B.B."/>
            <person name="Wang K."/>
            <person name="Wang M."/>
            <person name="Wang X."/>
            <person name="Warfsmann J."/>
            <person name="Weissenbach J."/>
            <person name="White D.D."/>
            <person name="White J.D."/>
            <person name="Wiley G.B."/>
            <person name="Wincker P."/>
            <person name="Xing Y."/>
            <person name="Yang L."/>
            <person name="Yao Z."/>
            <person name="Ying F."/>
            <person name="Zhai J."/>
            <person name="Zhou L."/>
            <person name="Zuber A."/>
            <person name="Denarie J."/>
            <person name="Dixon R.A."/>
            <person name="May G.D."/>
            <person name="Schwartz D.C."/>
            <person name="Rogers J."/>
            <person name="Quetier F."/>
            <person name="Town C.D."/>
            <person name="Roe B.A."/>
        </authorList>
    </citation>
    <scope>NUCLEOTIDE SEQUENCE [LARGE SCALE GENOMIC DNA]</scope>
    <source>
        <strain evidence="1">A17</strain>
        <strain evidence="2 3">cv. Jemalong A17</strain>
    </source>
</reference>
<proteinExistence type="predicted"/>
<reference evidence="1 3" key="2">
    <citation type="journal article" date="2014" name="BMC Genomics">
        <title>An improved genome release (version Mt4.0) for the model legume Medicago truncatula.</title>
        <authorList>
            <person name="Tang H."/>
            <person name="Krishnakumar V."/>
            <person name="Bidwell S."/>
            <person name="Rosen B."/>
            <person name="Chan A."/>
            <person name="Zhou S."/>
            <person name="Gentzbittel L."/>
            <person name="Childs K.L."/>
            <person name="Yandell M."/>
            <person name="Gundlach H."/>
            <person name="Mayer K.F."/>
            <person name="Schwartz D.C."/>
            <person name="Town C.D."/>
        </authorList>
    </citation>
    <scope>GENOME REANNOTATION</scope>
    <source>
        <strain evidence="1">A17</strain>
        <strain evidence="2 3">cv. Jemalong A17</strain>
    </source>
</reference>
<organism evidence="1 3">
    <name type="scientific">Medicago truncatula</name>
    <name type="common">Barrel medic</name>
    <name type="synonym">Medicago tribuloides</name>
    <dbReference type="NCBI Taxonomy" id="3880"/>
    <lineage>
        <taxon>Eukaryota</taxon>
        <taxon>Viridiplantae</taxon>
        <taxon>Streptophyta</taxon>
        <taxon>Embryophyta</taxon>
        <taxon>Tracheophyta</taxon>
        <taxon>Spermatophyta</taxon>
        <taxon>Magnoliopsida</taxon>
        <taxon>eudicotyledons</taxon>
        <taxon>Gunneridae</taxon>
        <taxon>Pentapetalae</taxon>
        <taxon>rosids</taxon>
        <taxon>fabids</taxon>
        <taxon>Fabales</taxon>
        <taxon>Fabaceae</taxon>
        <taxon>Papilionoideae</taxon>
        <taxon>50 kb inversion clade</taxon>
        <taxon>NPAAA clade</taxon>
        <taxon>Hologalegina</taxon>
        <taxon>IRL clade</taxon>
        <taxon>Trifolieae</taxon>
        <taxon>Medicago</taxon>
    </lineage>
</organism>
<accession>A0A072VMC7</accession>
<dbReference type="EMBL" id="CM001217">
    <property type="protein sequence ID" value="KEH42583.1"/>
    <property type="molecule type" value="Genomic_DNA"/>
</dbReference>
<evidence type="ECO:0000313" key="2">
    <source>
        <dbReference type="EnsemblPlants" id="KEH42583"/>
    </source>
</evidence>
<dbReference type="EnsemblPlants" id="KEH42583">
    <property type="protein sequence ID" value="KEH42583"/>
    <property type="gene ID" value="MTR_1g070305"/>
</dbReference>
<name>A0A072VMC7_MEDTR</name>
<sequence>MGSSISEEVVVVSSIERWMMYGDGKRLCEHGRLFRGELDWVLMALMEYHVEGTATKVHQIPLKFVHLAKACMQIQVEKKQLE</sequence>
<dbReference type="AlphaFoldDB" id="A0A072VMC7"/>
<dbReference type="Proteomes" id="UP000002051">
    <property type="component" value="Unassembled WGS sequence"/>
</dbReference>
<keyword evidence="3" id="KW-1185">Reference proteome</keyword>
<dbReference type="HOGENOM" id="CLU_2561706_0_0_1"/>
<evidence type="ECO:0000313" key="1">
    <source>
        <dbReference type="EMBL" id="KEH42583.1"/>
    </source>
</evidence>
<reference evidence="2" key="3">
    <citation type="submission" date="2015-04" db="UniProtKB">
        <authorList>
            <consortium name="EnsemblPlants"/>
        </authorList>
    </citation>
    <scope>IDENTIFICATION</scope>
    <source>
        <strain evidence="2">cv. Jemalong A17</strain>
    </source>
</reference>
<protein>
    <submittedName>
        <fullName evidence="1 2">Uncharacterized protein</fullName>
    </submittedName>
</protein>
<evidence type="ECO:0000313" key="3">
    <source>
        <dbReference type="Proteomes" id="UP000002051"/>
    </source>
</evidence>
<gene>
    <name evidence="1" type="ordered locus">MTR_1g070305</name>
</gene>